<dbReference type="Proteomes" id="UP000325134">
    <property type="component" value="Unassembled WGS sequence"/>
</dbReference>
<evidence type="ECO:0000313" key="2">
    <source>
        <dbReference type="Proteomes" id="UP000325134"/>
    </source>
</evidence>
<protein>
    <submittedName>
        <fullName evidence="1">Uncharacterized protein</fullName>
    </submittedName>
</protein>
<keyword evidence="2" id="KW-1185">Reference proteome</keyword>
<gene>
    <name evidence="1" type="ORF">SAMN05444279_1466</name>
</gene>
<dbReference type="EMBL" id="FQVK01000046">
    <property type="protein sequence ID" value="SHF44211.1"/>
    <property type="molecule type" value="Genomic_DNA"/>
</dbReference>
<organism evidence="1 2">
    <name type="scientific">Ruegeria intermedia</name>
    <dbReference type="NCBI Taxonomy" id="996115"/>
    <lineage>
        <taxon>Bacteria</taxon>
        <taxon>Pseudomonadati</taxon>
        <taxon>Pseudomonadota</taxon>
        <taxon>Alphaproteobacteria</taxon>
        <taxon>Rhodobacterales</taxon>
        <taxon>Roseobacteraceae</taxon>
        <taxon>Ruegeria</taxon>
    </lineage>
</organism>
<dbReference type="OrthoDB" id="9940134at2"/>
<evidence type="ECO:0000313" key="1">
    <source>
        <dbReference type="EMBL" id="SHF44211.1"/>
    </source>
</evidence>
<accession>A0A1M5BP51</accession>
<proteinExistence type="predicted"/>
<reference evidence="1 2" key="1">
    <citation type="submission" date="2016-11" db="EMBL/GenBank/DDBJ databases">
        <authorList>
            <person name="Varghese N."/>
            <person name="Submissions S."/>
        </authorList>
    </citation>
    <scope>NUCLEOTIDE SEQUENCE [LARGE SCALE GENOMIC DNA]</scope>
    <source>
        <strain evidence="1 2">DSM 29341</strain>
    </source>
</reference>
<dbReference type="AlphaFoldDB" id="A0A1M5BP51"/>
<name>A0A1M5BP51_9RHOB</name>
<sequence length="139" mass="15964">MNSILGPSLQAEKTAVVMRRLERLERIKDRIRRKTDRMHIERMVEDRRILGADFIPSDWDASKLAEIECRLVAAPKFSRLQDACVEKAKAIIKNGSLESGKLLQLVALVEKAEARPLTKSEIDRLQNLVLLARDRRPKH</sequence>
<dbReference type="RefSeq" id="WP_149777471.1">
    <property type="nucleotide sequence ID" value="NZ_FQVK01000046.1"/>
</dbReference>